<dbReference type="SMART" id="SM00490">
    <property type="entry name" value="HELICc"/>
    <property type="match status" value="1"/>
</dbReference>
<keyword evidence="1" id="KW-0547">Nucleotide-binding</keyword>
<evidence type="ECO:0000259" key="6">
    <source>
        <dbReference type="PROSITE" id="PS51194"/>
    </source>
</evidence>
<dbReference type="Proteomes" id="UP000025245">
    <property type="component" value="Chromosome"/>
</dbReference>
<keyword evidence="4" id="KW-0742">SOS response</keyword>
<dbReference type="PROSITE" id="PS51194">
    <property type="entry name" value="HELICASE_CTER"/>
    <property type="match status" value="1"/>
</dbReference>
<keyword evidence="3" id="KW-0238">DNA-binding</keyword>
<keyword evidence="2" id="KW-0067">ATP-binding</keyword>
<evidence type="ECO:0000256" key="3">
    <source>
        <dbReference type="ARBA" id="ARBA00023125"/>
    </source>
</evidence>
<evidence type="ECO:0000256" key="1">
    <source>
        <dbReference type="ARBA" id="ARBA00022741"/>
    </source>
</evidence>
<evidence type="ECO:0000313" key="8">
    <source>
        <dbReference type="Proteomes" id="UP000025245"/>
    </source>
</evidence>
<evidence type="ECO:0000256" key="2">
    <source>
        <dbReference type="ARBA" id="ARBA00022840"/>
    </source>
</evidence>
<dbReference type="Pfam" id="PF04851">
    <property type="entry name" value="ResIII"/>
    <property type="match status" value="1"/>
</dbReference>
<organism evidence="7 8">
    <name type="scientific">Streptococcus iniae</name>
    <name type="common">Streptococcus shiloi</name>
    <dbReference type="NCBI Taxonomy" id="1346"/>
    <lineage>
        <taxon>Bacteria</taxon>
        <taxon>Bacillati</taxon>
        <taxon>Bacillota</taxon>
        <taxon>Bacilli</taxon>
        <taxon>Lactobacillales</taxon>
        <taxon>Streptococcaceae</taxon>
        <taxon>Streptococcus</taxon>
    </lineage>
</organism>
<feature type="domain" description="Helicase C-terminal" evidence="6">
    <location>
        <begin position="285"/>
        <end position="432"/>
    </location>
</feature>
<dbReference type="InterPro" id="IPR006935">
    <property type="entry name" value="Helicase/UvrB_N"/>
</dbReference>
<evidence type="ECO:0000259" key="5">
    <source>
        <dbReference type="PROSITE" id="PS51192"/>
    </source>
</evidence>
<gene>
    <name evidence="7" type="ORF">DQ08_07690</name>
</gene>
<dbReference type="PANTHER" id="PTHR30580">
    <property type="entry name" value="PRIMOSOMAL PROTEIN N"/>
    <property type="match status" value="1"/>
</dbReference>
<dbReference type="GeneID" id="35765256"/>
<dbReference type="EMBL" id="CP007586">
    <property type="protein sequence ID" value="AHY16328.1"/>
    <property type="molecule type" value="Genomic_DNA"/>
</dbReference>
<proteinExistence type="predicted"/>
<dbReference type="PANTHER" id="PTHR30580:SF1">
    <property type="entry name" value="COMF OPERON PROTEIN 1"/>
    <property type="match status" value="1"/>
</dbReference>
<dbReference type="SMART" id="SM00487">
    <property type="entry name" value="DEXDc"/>
    <property type="match status" value="1"/>
</dbReference>
<dbReference type="InterPro" id="IPR001650">
    <property type="entry name" value="Helicase_C-like"/>
</dbReference>
<evidence type="ECO:0000256" key="4">
    <source>
        <dbReference type="ARBA" id="ARBA00023236"/>
    </source>
</evidence>
<name>A0ABN4DC28_STRIN</name>
<reference evidence="7 8" key="1">
    <citation type="journal article" date="2014" name="Genome Announc.">
        <title>Complete Genome Sequence of a Virulent Strain, Streptococcus iniae ISET0901, Isolated from Diseased Tilapia.</title>
        <authorList>
            <person name="Pridgeon J.W."/>
            <person name="Zhang D."/>
            <person name="Zhang L."/>
        </authorList>
    </citation>
    <scope>NUCLEOTIDE SEQUENCE [LARGE SCALE GENOMIC DNA]</scope>
    <source>
        <strain evidence="7 8">ISET0901</strain>
    </source>
</reference>
<sequence>MESLELYYGRIFTSKQLSEVEKVKAEKIDSMFKIGRHWYCQRCRMKIDLNNKLPSGKYYCRECLIFGRNESDDFLYFFDSLPFEAGTYLKWQGQLTQYQEAVSQQLLKHFKNNQRSLVHAVTGAGKTEMIYQLIAYVLEKGGWLCLACPRVDVCIELEKRISRDFSCSVTLMHAHSESYQRNPIIIATTHQLLKFYRAFDLIIIDEVDAFPFVNNKMLNQALENALAPSGKIVYLTATSTKKLDKDVKNGRCQGITLARRFHNNPLVLPEFQLVLSLSEKLKRHKLPRNIKKQLKQQRLSKHPLLIFFPIIEDGQLFQDLLTTHFPDEQIAFVSSESEERAELIESFRNKEISILISTTILERGVTFPGVDVFVILANHRLYNASSLIQIAGRVGRSIERPEGKLLFFHEGISVAMIKAKSEIIKMNKIAYG</sequence>
<dbReference type="SUPFAM" id="SSF52540">
    <property type="entry name" value="P-loop containing nucleoside triphosphate hydrolases"/>
    <property type="match status" value="1"/>
</dbReference>
<accession>A0ABN4DC28</accession>
<dbReference type="PROSITE" id="PS51192">
    <property type="entry name" value="HELICASE_ATP_BIND_1"/>
    <property type="match status" value="1"/>
</dbReference>
<keyword evidence="8" id="KW-1185">Reference proteome</keyword>
<dbReference type="InterPro" id="IPR027417">
    <property type="entry name" value="P-loop_NTPase"/>
</dbReference>
<evidence type="ECO:0000313" key="7">
    <source>
        <dbReference type="EMBL" id="AHY16328.1"/>
    </source>
</evidence>
<dbReference type="InterPro" id="IPR014001">
    <property type="entry name" value="Helicase_ATP-bd"/>
</dbReference>
<protein>
    <submittedName>
        <fullName evidence="7">Competence protein</fullName>
    </submittedName>
</protein>
<dbReference type="Gene3D" id="3.40.50.300">
    <property type="entry name" value="P-loop containing nucleotide triphosphate hydrolases"/>
    <property type="match status" value="2"/>
</dbReference>
<feature type="domain" description="Helicase ATP-binding" evidence="5">
    <location>
        <begin position="107"/>
        <end position="257"/>
    </location>
</feature>
<dbReference type="RefSeq" id="WP_003101738.1">
    <property type="nucleotide sequence ID" value="NZ_CP010783.1"/>
</dbReference>
<dbReference type="Pfam" id="PF00271">
    <property type="entry name" value="Helicase_C"/>
    <property type="match status" value="1"/>
</dbReference>
<keyword evidence="4" id="KW-0227">DNA damage</keyword>